<dbReference type="InterPro" id="IPR031851">
    <property type="entry name" value="DUF4750"/>
</dbReference>
<sequence length="68" mass="7972">MKEIALSVLSLIISLLFVILFIALGWFIVWKLFLSRFKFVRELLGTNGSESAKEEEKVRKTRTKVRRD</sequence>
<evidence type="ECO:0000313" key="4">
    <source>
        <dbReference type="Proteomes" id="UP000242188"/>
    </source>
</evidence>
<keyword evidence="2" id="KW-1133">Transmembrane helix</keyword>
<name>A0A210PNF0_MIZYE</name>
<organism evidence="3 4">
    <name type="scientific">Mizuhopecten yessoensis</name>
    <name type="common">Japanese scallop</name>
    <name type="synonym">Patinopecten yessoensis</name>
    <dbReference type="NCBI Taxonomy" id="6573"/>
    <lineage>
        <taxon>Eukaryota</taxon>
        <taxon>Metazoa</taxon>
        <taxon>Spiralia</taxon>
        <taxon>Lophotrochozoa</taxon>
        <taxon>Mollusca</taxon>
        <taxon>Bivalvia</taxon>
        <taxon>Autobranchia</taxon>
        <taxon>Pteriomorphia</taxon>
        <taxon>Pectinida</taxon>
        <taxon>Pectinoidea</taxon>
        <taxon>Pectinidae</taxon>
        <taxon>Mizuhopecten</taxon>
    </lineage>
</organism>
<evidence type="ECO:0000313" key="3">
    <source>
        <dbReference type="EMBL" id="OWF38035.1"/>
    </source>
</evidence>
<keyword evidence="2" id="KW-0812">Transmembrane</keyword>
<dbReference type="STRING" id="6573.A0A210PNF0"/>
<proteinExistence type="predicted"/>
<gene>
    <name evidence="3" type="ORF">KP79_PYT14353</name>
</gene>
<dbReference type="AlphaFoldDB" id="A0A210PNF0"/>
<keyword evidence="4" id="KW-1185">Reference proteome</keyword>
<reference evidence="3 4" key="1">
    <citation type="journal article" date="2017" name="Nat. Ecol. Evol.">
        <title>Scallop genome provides insights into evolution of bilaterian karyotype and development.</title>
        <authorList>
            <person name="Wang S."/>
            <person name="Zhang J."/>
            <person name="Jiao W."/>
            <person name="Li J."/>
            <person name="Xun X."/>
            <person name="Sun Y."/>
            <person name="Guo X."/>
            <person name="Huan P."/>
            <person name="Dong B."/>
            <person name="Zhang L."/>
            <person name="Hu X."/>
            <person name="Sun X."/>
            <person name="Wang J."/>
            <person name="Zhao C."/>
            <person name="Wang Y."/>
            <person name="Wang D."/>
            <person name="Huang X."/>
            <person name="Wang R."/>
            <person name="Lv J."/>
            <person name="Li Y."/>
            <person name="Zhang Z."/>
            <person name="Liu B."/>
            <person name="Lu W."/>
            <person name="Hui Y."/>
            <person name="Liang J."/>
            <person name="Zhou Z."/>
            <person name="Hou R."/>
            <person name="Li X."/>
            <person name="Liu Y."/>
            <person name="Li H."/>
            <person name="Ning X."/>
            <person name="Lin Y."/>
            <person name="Zhao L."/>
            <person name="Xing Q."/>
            <person name="Dou J."/>
            <person name="Li Y."/>
            <person name="Mao J."/>
            <person name="Guo H."/>
            <person name="Dou H."/>
            <person name="Li T."/>
            <person name="Mu C."/>
            <person name="Jiang W."/>
            <person name="Fu Q."/>
            <person name="Fu X."/>
            <person name="Miao Y."/>
            <person name="Liu J."/>
            <person name="Yu Q."/>
            <person name="Li R."/>
            <person name="Liao H."/>
            <person name="Li X."/>
            <person name="Kong Y."/>
            <person name="Jiang Z."/>
            <person name="Chourrout D."/>
            <person name="Li R."/>
            <person name="Bao Z."/>
        </authorList>
    </citation>
    <scope>NUCLEOTIDE SEQUENCE [LARGE SCALE GENOMIC DNA]</scope>
    <source>
        <strain evidence="3 4">PY_sf001</strain>
    </source>
</reference>
<dbReference type="Pfam" id="PF15938">
    <property type="entry name" value="DUF4750"/>
    <property type="match status" value="1"/>
</dbReference>
<dbReference type="PANTHER" id="PTHR36877">
    <property type="entry name" value="SMALL INTEGRAL MEMBRANE PROTEIN 13"/>
    <property type="match status" value="1"/>
</dbReference>
<dbReference type="Proteomes" id="UP000242188">
    <property type="component" value="Unassembled WGS sequence"/>
</dbReference>
<evidence type="ECO:0000256" key="1">
    <source>
        <dbReference type="SAM" id="MobiDB-lite"/>
    </source>
</evidence>
<accession>A0A210PNF0</accession>
<evidence type="ECO:0000256" key="2">
    <source>
        <dbReference type="SAM" id="Phobius"/>
    </source>
</evidence>
<feature type="transmembrane region" description="Helical" evidence="2">
    <location>
        <begin position="6"/>
        <end position="29"/>
    </location>
</feature>
<dbReference type="PANTHER" id="PTHR36877:SF1">
    <property type="entry name" value="SMALL INTEGRAL MEMBRANE PROTEIN 13"/>
    <property type="match status" value="1"/>
</dbReference>
<protein>
    <submittedName>
        <fullName evidence="3">Small integral membrane protein 13</fullName>
    </submittedName>
</protein>
<feature type="compositionally biased region" description="Basic residues" evidence="1">
    <location>
        <begin position="59"/>
        <end position="68"/>
    </location>
</feature>
<comment type="caution">
    <text evidence="3">The sequence shown here is derived from an EMBL/GenBank/DDBJ whole genome shotgun (WGS) entry which is preliminary data.</text>
</comment>
<keyword evidence="2" id="KW-0472">Membrane</keyword>
<feature type="region of interest" description="Disordered" evidence="1">
    <location>
        <begin position="48"/>
        <end position="68"/>
    </location>
</feature>
<dbReference type="EMBL" id="NEDP02005575">
    <property type="protein sequence ID" value="OWF38035.1"/>
    <property type="molecule type" value="Genomic_DNA"/>
</dbReference>